<gene>
    <name evidence="1" type="ORF">Dxin01_03982</name>
</gene>
<reference evidence="1 2" key="1">
    <citation type="submission" date="2024-02" db="EMBL/GenBank/DDBJ databases">
        <title>Deinococcus xinjiangensis NBRC 107630.</title>
        <authorList>
            <person name="Ichikawa N."/>
            <person name="Katano-Makiyama Y."/>
            <person name="Hidaka K."/>
        </authorList>
    </citation>
    <scope>NUCLEOTIDE SEQUENCE [LARGE SCALE GENOMIC DNA]</scope>
    <source>
        <strain evidence="1 2">NBRC 107630</strain>
    </source>
</reference>
<sequence length="71" mass="7799">MPLSPTERARRGGQATALKYGHPHMSTIGYAGMLIVAGRYFGNDVAAMMQYVRNAKNHPDQQKAIPFHTAV</sequence>
<keyword evidence="2" id="KW-1185">Reference proteome</keyword>
<dbReference type="Proteomes" id="UP001458946">
    <property type="component" value="Unassembled WGS sequence"/>
</dbReference>
<accession>A0ABP9VJE0</accession>
<name>A0ABP9VJE0_9DEIO</name>
<organism evidence="1 2">
    <name type="scientific">Deinococcus xinjiangensis</name>
    <dbReference type="NCBI Taxonomy" id="457454"/>
    <lineage>
        <taxon>Bacteria</taxon>
        <taxon>Thermotogati</taxon>
        <taxon>Deinococcota</taxon>
        <taxon>Deinococci</taxon>
        <taxon>Deinococcales</taxon>
        <taxon>Deinococcaceae</taxon>
        <taxon>Deinococcus</taxon>
    </lineage>
</organism>
<proteinExistence type="predicted"/>
<evidence type="ECO:0000313" key="1">
    <source>
        <dbReference type="EMBL" id="GAA5504213.1"/>
    </source>
</evidence>
<comment type="caution">
    <text evidence="1">The sequence shown here is derived from an EMBL/GenBank/DDBJ whole genome shotgun (WGS) entry which is preliminary data.</text>
</comment>
<protein>
    <submittedName>
        <fullName evidence="1">Uncharacterized protein</fullName>
    </submittedName>
</protein>
<evidence type="ECO:0000313" key="2">
    <source>
        <dbReference type="Proteomes" id="UP001458946"/>
    </source>
</evidence>
<dbReference type="EMBL" id="BAABRN010000097">
    <property type="protein sequence ID" value="GAA5504213.1"/>
    <property type="molecule type" value="Genomic_DNA"/>
</dbReference>